<feature type="transmembrane region" description="Helical" evidence="6">
    <location>
        <begin position="145"/>
        <end position="170"/>
    </location>
</feature>
<dbReference type="PANTHER" id="PTHR30086">
    <property type="entry name" value="ARGININE EXPORTER PROTEIN ARGO"/>
    <property type="match status" value="1"/>
</dbReference>
<evidence type="ECO:0000256" key="1">
    <source>
        <dbReference type="ARBA" id="ARBA00004651"/>
    </source>
</evidence>
<dbReference type="GO" id="GO:0015171">
    <property type="term" value="F:amino acid transmembrane transporter activity"/>
    <property type="evidence" value="ECO:0007669"/>
    <property type="project" value="TreeGrafter"/>
</dbReference>
<keyword evidence="4 6" id="KW-1133">Transmembrane helix</keyword>
<dbReference type="Pfam" id="PF01810">
    <property type="entry name" value="LysE"/>
    <property type="match status" value="1"/>
</dbReference>
<evidence type="ECO:0000256" key="3">
    <source>
        <dbReference type="ARBA" id="ARBA00022692"/>
    </source>
</evidence>
<reference evidence="7" key="1">
    <citation type="submission" date="2016-01" db="EMBL/GenBank/DDBJ databases">
        <authorList>
            <person name="Peeters C."/>
        </authorList>
    </citation>
    <scope>NUCLEOTIDE SEQUENCE</scope>
    <source>
        <strain evidence="7">LMG 29321</strain>
    </source>
</reference>
<keyword evidence="8" id="KW-1185">Reference proteome</keyword>
<keyword evidence="2" id="KW-1003">Cell membrane</keyword>
<comment type="caution">
    <text evidence="7">The sequence shown here is derived from an EMBL/GenBank/DDBJ whole genome shotgun (WGS) entry which is preliminary data.</text>
</comment>
<evidence type="ECO:0000313" key="7">
    <source>
        <dbReference type="EMBL" id="SAK83486.1"/>
    </source>
</evidence>
<evidence type="ECO:0000256" key="5">
    <source>
        <dbReference type="ARBA" id="ARBA00023136"/>
    </source>
</evidence>
<comment type="subcellular location">
    <subcellularLocation>
        <location evidence="1">Cell membrane</location>
        <topology evidence="1">Multi-pass membrane protein</topology>
    </subcellularLocation>
</comment>
<dbReference type="PANTHER" id="PTHR30086:SF20">
    <property type="entry name" value="ARGININE EXPORTER PROTEIN ARGO-RELATED"/>
    <property type="match status" value="1"/>
</dbReference>
<dbReference type="OrthoDB" id="9804822at2"/>
<dbReference type="EMBL" id="FCOX02000021">
    <property type="protein sequence ID" value="SAK83486.1"/>
    <property type="molecule type" value="Genomic_DNA"/>
</dbReference>
<dbReference type="AlphaFoldDB" id="A0A158CNP9"/>
<feature type="transmembrane region" description="Helical" evidence="6">
    <location>
        <begin position="114"/>
        <end position="133"/>
    </location>
</feature>
<protein>
    <submittedName>
        <fullName evidence="7">LysE type translocator protein</fullName>
    </submittedName>
</protein>
<dbReference type="RefSeq" id="WP_062607448.1">
    <property type="nucleotide sequence ID" value="NZ_FCOX02000021.1"/>
</dbReference>
<feature type="transmembrane region" description="Helical" evidence="6">
    <location>
        <begin position="41"/>
        <end position="65"/>
    </location>
</feature>
<gene>
    <name evidence="7" type="ORF">AWB78_04138</name>
</gene>
<dbReference type="PIRSF" id="PIRSF006324">
    <property type="entry name" value="LeuE"/>
    <property type="match status" value="1"/>
</dbReference>
<evidence type="ECO:0000256" key="4">
    <source>
        <dbReference type="ARBA" id="ARBA00022989"/>
    </source>
</evidence>
<keyword evidence="5 6" id="KW-0472">Membrane</keyword>
<sequence>MFNLPLLLAFIGTASVLVITPGVDTAIVLRAATADGRRSASFAAVGIALGCLAWGAAVSFGLGALLRASELGYTVVKIAGAGYLLWLGVKLLLKPRAALNTEAAPQAIEGGAMFWRGFLSNLLNPKVGVFYVTFLPQFVPAGANAASYCFWLACLHVALTLVWFAILISATVPLGRFLRRPAAVKTLDRLTGGVFVAFGIKLAASTSR</sequence>
<feature type="transmembrane region" description="Helical" evidence="6">
    <location>
        <begin position="71"/>
        <end position="93"/>
    </location>
</feature>
<accession>A0A158CNP9</accession>
<feature type="transmembrane region" description="Helical" evidence="6">
    <location>
        <begin position="6"/>
        <end position="29"/>
    </location>
</feature>
<evidence type="ECO:0000256" key="2">
    <source>
        <dbReference type="ARBA" id="ARBA00022475"/>
    </source>
</evidence>
<dbReference type="InterPro" id="IPR001123">
    <property type="entry name" value="LeuE-type"/>
</dbReference>
<proteinExistence type="predicted"/>
<dbReference type="GO" id="GO:0005886">
    <property type="term" value="C:plasma membrane"/>
    <property type="evidence" value="ECO:0007669"/>
    <property type="project" value="UniProtKB-SubCell"/>
</dbReference>
<keyword evidence="3 6" id="KW-0812">Transmembrane</keyword>
<dbReference type="Proteomes" id="UP000071859">
    <property type="component" value="Unassembled WGS sequence"/>
</dbReference>
<organism evidence="7 8">
    <name type="scientific">Caballeronia calidae</name>
    <dbReference type="NCBI Taxonomy" id="1777139"/>
    <lineage>
        <taxon>Bacteria</taxon>
        <taxon>Pseudomonadati</taxon>
        <taxon>Pseudomonadota</taxon>
        <taxon>Betaproteobacteria</taxon>
        <taxon>Burkholderiales</taxon>
        <taxon>Burkholderiaceae</taxon>
        <taxon>Caballeronia</taxon>
    </lineage>
</organism>
<evidence type="ECO:0000313" key="8">
    <source>
        <dbReference type="Proteomes" id="UP000071859"/>
    </source>
</evidence>
<evidence type="ECO:0000256" key="6">
    <source>
        <dbReference type="SAM" id="Phobius"/>
    </source>
</evidence>
<name>A0A158CNP9_9BURK</name>